<keyword evidence="2" id="KW-1133">Transmembrane helix</keyword>
<evidence type="ECO:0000313" key="3">
    <source>
        <dbReference type="EMBL" id="OOP57204.1"/>
    </source>
</evidence>
<feature type="region of interest" description="Disordered" evidence="1">
    <location>
        <begin position="34"/>
        <end position="145"/>
    </location>
</feature>
<evidence type="ECO:0000256" key="1">
    <source>
        <dbReference type="SAM" id="MobiDB-lite"/>
    </source>
</evidence>
<evidence type="ECO:0000313" key="4">
    <source>
        <dbReference type="Proteomes" id="UP000189681"/>
    </source>
</evidence>
<accession>A0A1V4AVP7</accession>
<proteinExistence type="predicted"/>
<comment type="caution">
    <text evidence="3">The sequence shown here is derived from an EMBL/GenBank/DDBJ whole genome shotgun (WGS) entry which is preliminary data.</text>
</comment>
<feature type="transmembrane region" description="Helical" evidence="2">
    <location>
        <begin position="7"/>
        <end position="25"/>
    </location>
</feature>
<evidence type="ECO:0000256" key="2">
    <source>
        <dbReference type="SAM" id="Phobius"/>
    </source>
</evidence>
<dbReference type="EMBL" id="AYTS01000041">
    <property type="protein sequence ID" value="OOP57204.1"/>
    <property type="molecule type" value="Genomic_DNA"/>
</dbReference>
<gene>
    <name evidence="3" type="ORF">AYP45_04895</name>
</gene>
<dbReference type="AlphaFoldDB" id="A0A1V4AVP7"/>
<feature type="compositionally biased region" description="Basic and acidic residues" evidence="1">
    <location>
        <begin position="93"/>
        <end position="140"/>
    </location>
</feature>
<organism evidence="3 4">
    <name type="scientific">Candidatus Brocadia carolinensis</name>
    <dbReference type="NCBI Taxonomy" id="1004156"/>
    <lineage>
        <taxon>Bacteria</taxon>
        <taxon>Pseudomonadati</taxon>
        <taxon>Planctomycetota</taxon>
        <taxon>Candidatus Brocadiia</taxon>
        <taxon>Candidatus Brocadiales</taxon>
        <taxon>Candidatus Brocadiaceae</taxon>
        <taxon>Candidatus Brocadia</taxon>
    </lineage>
</organism>
<sequence length="166" mass="18404">MKRDVQVGVTLGVIIMAIIGVFLSTRTTVKEPAIPIPEMEEQPQDKALAISELSPEPQTASQESSQGVTAQVQHPEEKGAPVSDTAKTVEQPAQKDDRIIEVEWEKSKEPEPLTITQHDEKLTSESNPDDWKDISSDDNKSTAAQVTKYKVKSNDSLRKIAKKILW</sequence>
<protein>
    <recommendedName>
        <fullName evidence="5">LysM domain-containing protein</fullName>
    </recommendedName>
</protein>
<dbReference type="Proteomes" id="UP000189681">
    <property type="component" value="Unassembled WGS sequence"/>
</dbReference>
<name>A0A1V4AVP7_9BACT</name>
<keyword evidence="2" id="KW-0812">Transmembrane</keyword>
<reference evidence="3 4" key="1">
    <citation type="journal article" date="2017" name="Water Res.">
        <title>Discovery and metagenomic analysis of an anammox bacterial enrichment related to Candidatus "Brocadia caroliniensis" in a full-scale glycerol-fed nitritation-denitritation separate centrate treatment process.</title>
        <authorList>
            <person name="Park H."/>
            <person name="Brotto A.C."/>
            <person name="van Loosdrecht M.C."/>
            <person name="Chandran K."/>
        </authorList>
    </citation>
    <scope>NUCLEOTIDE SEQUENCE [LARGE SCALE GENOMIC DNA]</scope>
    <source>
        <strain evidence="3">26THWARD</strain>
    </source>
</reference>
<evidence type="ECO:0008006" key="5">
    <source>
        <dbReference type="Google" id="ProtNLM"/>
    </source>
</evidence>
<keyword evidence="2" id="KW-0472">Membrane</keyword>
<feature type="compositionally biased region" description="Polar residues" evidence="1">
    <location>
        <begin position="56"/>
        <end position="72"/>
    </location>
</feature>
<dbReference type="STRING" id="1004156.AYP45_04895"/>